<proteinExistence type="predicted"/>
<dbReference type="AlphaFoldDB" id="A0A0F9D8N7"/>
<gene>
    <name evidence="1" type="ORF">LCGC14_2518440</name>
</gene>
<organism evidence="1">
    <name type="scientific">marine sediment metagenome</name>
    <dbReference type="NCBI Taxonomy" id="412755"/>
    <lineage>
        <taxon>unclassified sequences</taxon>
        <taxon>metagenomes</taxon>
        <taxon>ecological metagenomes</taxon>
    </lineage>
</organism>
<protein>
    <submittedName>
        <fullName evidence="1">Uncharacterized protein</fullName>
    </submittedName>
</protein>
<comment type="caution">
    <text evidence="1">The sequence shown here is derived from an EMBL/GenBank/DDBJ whole genome shotgun (WGS) entry which is preliminary data.</text>
</comment>
<dbReference type="EMBL" id="LAZR01040564">
    <property type="protein sequence ID" value="KKL14171.1"/>
    <property type="molecule type" value="Genomic_DNA"/>
</dbReference>
<sequence length="137" mass="15836">MSVALLRESYLDTTRKNGLIDFTKKVRGQKNDFSGKYQIKLNDLDTLFSDTVWEDERKKGGHRKLINRVTRIVIEYKHHGKNTVDPGAAKDIFDQVQLHLDILCDQIFAYSGSKWGNKPNYEKASTNLSRYNNTIAR</sequence>
<name>A0A0F9D8N7_9ZZZZ</name>
<evidence type="ECO:0000313" key="1">
    <source>
        <dbReference type="EMBL" id="KKL14171.1"/>
    </source>
</evidence>
<reference evidence="1" key="1">
    <citation type="journal article" date="2015" name="Nature">
        <title>Complex archaea that bridge the gap between prokaryotes and eukaryotes.</title>
        <authorList>
            <person name="Spang A."/>
            <person name="Saw J.H."/>
            <person name="Jorgensen S.L."/>
            <person name="Zaremba-Niedzwiedzka K."/>
            <person name="Martijn J."/>
            <person name="Lind A.E."/>
            <person name="van Eijk R."/>
            <person name="Schleper C."/>
            <person name="Guy L."/>
            <person name="Ettema T.J."/>
        </authorList>
    </citation>
    <scope>NUCLEOTIDE SEQUENCE</scope>
</reference>
<accession>A0A0F9D8N7</accession>